<dbReference type="Gene3D" id="1.10.10.10">
    <property type="entry name" value="Winged helix-like DNA-binding domain superfamily/Winged helix DNA-binding domain"/>
    <property type="match status" value="1"/>
</dbReference>
<keyword evidence="8" id="KW-0804">Transcription</keyword>
<dbReference type="SUPFAM" id="SSF53155">
    <property type="entry name" value="Methylated DNA-protein cysteine methyltransferase domain"/>
    <property type="match status" value="1"/>
</dbReference>
<dbReference type="CDD" id="cd06445">
    <property type="entry name" value="ATase"/>
    <property type="match status" value="1"/>
</dbReference>
<dbReference type="SMART" id="SM00342">
    <property type="entry name" value="HTH_ARAC"/>
    <property type="match status" value="1"/>
</dbReference>
<dbReference type="GO" id="GO:0003700">
    <property type="term" value="F:DNA-binding transcription factor activity"/>
    <property type="evidence" value="ECO:0007669"/>
    <property type="project" value="InterPro"/>
</dbReference>
<accession>A0A8J6TNT0</accession>
<dbReference type="Gene3D" id="1.10.10.60">
    <property type="entry name" value="Homeodomain-like"/>
    <property type="match status" value="1"/>
</dbReference>
<evidence type="ECO:0000256" key="9">
    <source>
        <dbReference type="ARBA" id="ARBA00023204"/>
    </source>
</evidence>
<dbReference type="InterPro" id="IPR036631">
    <property type="entry name" value="MGMT_N_sf"/>
</dbReference>
<evidence type="ECO:0000259" key="11">
    <source>
        <dbReference type="PROSITE" id="PS01124"/>
    </source>
</evidence>
<evidence type="ECO:0000256" key="10">
    <source>
        <dbReference type="ARBA" id="ARBA00049348"/>
    </source>
</evidence>
<dbReference type="InterPro" id="IPR001497">
    <property type="entry name" value="MethylDNA_cys_MeTrfase_AS"/>
</dbReference>
<evidence type="ECO:0000256" key="8">
    <source>
        <dbReference type="ARBA" id="ARBA00023163"/>
    </source>
</evidence>
<dbReference type="PROSITE" id="PS01124">
    <property type="entry name" value="HTH_ARAC_FAMILY_2"/>
    <property type="match status" value="1"/>
</dbReference>
<dbReference type="Gene3D" id="3.30.160.70">
    <property type="entry name" value="Methylated DNA-protein cysteine methyltransferase domain"/>
    <property type="match status" value="1"/>
</dbReference>
<comment type="similarity">
    <text evidence="2">Belongs to the MGMT family.</text>
</comment>
<dbReference type="InterPro" id="IPR014048">
    <property type="entry name" value="MethylDNA_cys_MeTrfase_DNA-bd"/>
</dbReference>
<name>A0A8J6TNT0_9BACT</name>
<evidence type="ECO:0000256" key="2">
    <source>
        <dbReference type="ARBA" id="ARBA00008711"/>
    </source>
</evidence>
<evidence type="ECO:0000256" key="5">
    <source>
        <dbReference type="ARBA" id="ARBA00022679"/>
    </source>
</evidence>
<dbReference type="GO" id="GO:0043565">
    <property type="term" value="F:sequence-specific DNA binding"/>
    <property type="evidence" value="ECO:0007669"/>
    <property type="project" value="InterPro"/>
</dbReference>
<proteinExistence type="inferred from homology"/>
<sequence>MQDFKQLSKDYQRVEQAIKFLEENFNRQPSLREIAESVNLSEYHFQRLFSRWVGISPKRFLQFLTKEYAKKLIENSNNILDATYDSGLSSPGRLHDLFVNCEAVTPGKYKAKGRGVKITYGVHPSVFGDCLLATTQRGICHLEFVSSGKKTDLVNRLQDKWQNASLKFSPKITRPLVDRIFDFAADQEPAPLHLYVRGTNFQIKVWEALLLIPLGRAVTYEDIARHIGMPRAARAVGNAVGQNPISCLIPCHRVIRKMGVFGNYGGGPARKKAILGWEAARQFTDT</sequence>
<evidence type="ECO:0000256" key="6">
    <source>
        <dbReference type="ARBA" id="ARBA00022763"/>
    </source>
</evidence>
<dbReference type="InterPro" id="IPR009057">
    <property type="entry name" value="Homeodomain-like_sf"/>
</dbReference>
<dbReference type="InterPro" id="IPR036388">
    <property type="entry name" value="WH-like_DNA-bd_sf"/>
</dbReference>
<dbReference type="PANTHER" id="PTHR10815">
    <property type="entry name" value="METHYLATED-DNA--PROTEIN-CYSTEINE METHYLTRANSFERASE"/>
    <property type="match status" value="1"/>
</dbReference>
<keyword evidence="9" id="KW-0234">DNA repair</keyword>
<dbReference type="AlphaFoldDB" id="A0A8J6TNT0"/>
<protein>
    <recommendedName>
        <fullName evidence="3">methylated-DNA--[protein]-cysteine S-methyltransferase</fullName>
        <ecNumber evidence="3">2.1.1.63</ecNumber>
    </recommendedName>
</protein>
<dbReference type="PANTHER" id="PTHR10815:SF13">
    <property type="entry name" value="METHYLATED-DNA--PROTEIN-CYSTEINE METHYLTRANSFERASE"/>
    <property type="match status" value="1"/>
</dbReference>
<dbReference type="PROSITE" id="PS00374">
    <property type="entry name" value="MGMT"/>
    <property type="match status" value="1"/>
</dbReference>
<reference evidence="12 13" key="1">
    <citation type="submission" date="2020-08" db="EMBL/GenBank/DDBJ databases">
        <title>Bridging the membrane lipid divide: bacteria of the FCB group superphylum have the potential to synthesize archaeal ether lipids.</title>
        <authorList>
            <person name="Villanueva L."/>
            <person name="Von Meijenfeldt F.A.B."/>
            <person name="Westbye A.B."/>
            <person name="Yadav S."/>
            <person name="Hopmans E.C."/>
            <person name="Dutilh B.E."/>
            <person name="Sinninghe Damste J.S."/>
        </authorList>
    </citation>
    <scope>NUCLEOTIDE SEQUENCE [LARGE SCALE GENOMIC DNA]</scope>
    <source>
        <strain evidence="12">NIOZ-UU17</strain>
    </source>
</reference>
<evidence type="ECO:0000313" key="12">
    <source>
        <dbReference type="EMBL" id="MBC8433881.1"/>
    </source>
</evidence>
<dbReference type="Pfam" id="PF01035">
    <property type="entry name" value="DNA_binding_1"/>
    <property type="match status" value="1"/>
</dbReference>
<keyword evidence="6" id="KW-0227">DNA damage</keyword>
<feature type="domain" description="HTH araC/xylS-type" evidence="11">
    <location>
        <begin position="15"/>
        <end position="112"/>
    </location>
</feature>
<comment type="caution">
    <text evidence="12">The sequence shown here is derived from an EMBL/GenBank/DDBJ whole genome shotgun (WGS) entry which is preliminary data.</text>
</comment>
<keyword evidence="4" id="KW-0489">Methyltransferase</keyword>
<dbReference type="FunFam" id="1.10.10.10:FF:000214">
    <property type="entry name" value="Methylated-DNA--protein-cysteine methyltransferase"/>
    <property type="match status" value="1"/>
</dbReference>
<gene>
    <name evidence="12" type="ORF">H8D96_18370</name>
</gene>
<comment type="catalytic activity">
    <reaction evidence="1">
        <text>a 4-O-methyl-thymidine in DNA + L-cysteinyl-[protein] = a thymidine in DNA + S-methyl-L-cysteinyl-[protein]</text>
        <dbReference type="Rhea" id="RHEA:53428"/>
        <dbReference type="Rhea" id="RHEA-COMP:10131"/>
        <dbReference type="Rhea" id="RHEA-COMP:10132"/>
        <dbReference type="Rhea" id="RHEA-COMP:13555"/>
        <dbReference type="Rhea" id="RHEA-COMP:13556"/>
        <dbReference type="ChEBI" id="CHEBI:29950"/>
        <dbReference type="ChEBI" id="CHEBI:82612"/>
        <dbReference type="ChEBI" id="CHEBI:137386"/>
        <dbReference type="ChEBI" id="CHEBI:137387"/>
        <dbReference type="EC" id="2.1.1.63"/>
    </reaction>
</comment>
<evidence type="ECO:0000256" key="1">
    <source>
        <dbReference type="ARBA" id="ARBA00001286"/>
    </source>
</evidence>
<dbReference type="EC" id="2.1.1.63" evidence="3"/>
<dbReference type="SUPFAM" id="SSF46767">
    <property type="entry name" value="Methylated DNA-protein cysteine methyltransferase, C-terminal domain"/>
    <property type="match status" value="1"/>
</dbReference>
<dbReference type="GO" id="GO:0003908">
    <property type="term" value="F:methylated-DNA-[protein]-cysteine S-methyltransferase activity"/>
    <property type="evidence" value="ECO:0007669"/>
    <property type="project" value="UniProtKB-EC"/>
</dbReference>
<comment type="catalytic activity">
    <reaction evidence="10">
        <text>a 6-O-methyl-2'-deoxyguanosine in DNA + L-cysteinyl-[protein] = S-methyl-L-cysteinyl-[protein] + a 2'-deoxyguanosine in DNA</text>
        <dbReference type="Rhea" id="RHEA:24000"/>
        <dbReference type="Rhea" id="RHEA-COMP:10131"/>
        <dbReference type="Rhea" id="RHEA-COMP:10132"/>
        <dbReference type="Rhea" id="RHEA-COMP:11367"/>
        <dbReference type="Rhea" id="RHEA-COMP:11368"/>
        <dbReference type="ChEBI" id="CHEBI:29950"/>
        <dbReference type="ChEBI" id="CHEBI:82612"/>
        <dbReference type="ChEBI" id="CHEBI:85445"/>
        <dbReference type="ChEBI" id="CHEBI:85448"/>
        <dbReference type="EC" id="2.1.1.63"/>
    </reaction>
</comment>
<evidence type="ECO:0000256" key="7">
    <source>
        <dbReference type="ARBA" id="ARBA00023015"/>
    </source>
</evidence>
<dbReference type="Pfam" id="PF12833">
    <property type="entry name" value="HTH_18"/>
    <property type="match status" value="1"/>
</dbReference>
<dbReference type="EMBL" id="JACNIG010000349">
    <property type="protein sequence ID" value="MBC8433881.1"/>
    <property type="molecule type" value="Genomic_DNA"/>
</dbReference>
<keyword evidence="7" id="KW-0805">Transcription regulation</keyword>
<dbReference type="NCBIfam" id="TIGR00589">
    <property type="entry name" value="ogt"/>
    <property type="match status" value="1"/>
</dbReference>
<organism evidence="12 13">
    <name type="scientific">Candidatus Desulfatibia vada</name>
    <dbReference type="NCBI Taxonomy" id="2841696"/>
    <lineage>
        <taxon>Bacteria</taxon>
        <taxon>Pseudomonadati</taxon>
        <taxon>Thermodesulfobacteriota</taxon>
        <taxon>Desulfobacteria</taxon>
        <taxon>Desulfobacterales</taxon>
        <taxon>Desulfobacterales incertae sedis</taxon>
        <taxon>Candidatus Desulfatibia</taxon>
    </lineage>
</organism>
<evidence type="ECO:0000313" key="13">
    <source>
        <dbReference type="Proteomes" id="UP000605201"/>
    </source>
</evidence>
<dbReference type="Proteomes" id="UP000605201">
    <property type="component" value="Unassembled WGS sequence"/>
</dbReference>
<dbReference type="GO" id="GO:0032259">
    <property type="term" value="P:methylation"/>
    <property type="evidence" value="ECO:0007669"/>
    <property type="project" value="UniProtKB-KW"/>
</dbReference>
<dbReference type="SUPFAM" id="SSF46689">
    <property type="entry name" value="Homeodomain-like"/>
    <property type="match status" value="1"/>
</dbReference>
<evidence type="ECO:0000256" key="3">
    <source>
        <dbReference type="ARBA" id="ARBA00011918"/>
    </source>
</evidence>
<evidence type="ECO:0000256" key="4">
    <source>
        <dbReference type="ARBA" id="ARBA00022603"/>
    </source>
</evidence>
<dbReference type="InterPro" id="IPR036217">
    <property type="entry name" value="MethylDNA_cys_MeTrfase_DNAb"/>
</dbReference>
<keyword evidence="5" id="KW-0808">Transferase</keyword>
<dbReference type="GO" id="GO:0006281">
    <property type="term" value="P:DNA repair"/>
    <property type="evidence" value="ECO:0007669"/>
    <property type="project" value="UniProtKB-KW"/>
</dbReference>
<dbReference type="InterPro" id="IPR018060">
    <property type="entry name" value="HTH_AraC"/>
</dbReference>